<dbReference type="Proteomes" id="UP000257039">
    <property type="component" value="Unassembled WGS sequence"/>
</dbReference>
<keyword evidence="4" id="KW-1185">Reference proteome</keyword>
<evidence type="ECO:0000313" key="4">
    <source>
        <dbReference type="Proteomes" id="UP000257039"/>
    </source>
</evidence>
<proteinExistence type="predicted"/>
<dbReference type="Gene3D" id="3.40.50.720">
    <property type="entry name" value="NAD(P)-binding Rossmann-like Domain"/>
    <property type="match status" value="1"/>
</dbReference>
<dbReference type="PANTHER" id="PTHR30388:SF6">
    <property type="entry name" value="XANTHINE DEHYDROGENASE SUBUNIT A-RELATED"/>
    <property type="match status" value="1"/>
</dbReference>
<dbReference type="InterPro" id="IPR003777">
    <property type="entry name" value="XdhC_CoxI"/>
</dbReference>
<dbReference type="InterPro" id="IPR052698">
    <property type="entry name" value="MoCofactor_Util/Proc"/>
</dbReference>
<sequence length="287" mass="32131">MMVASWIDAISQLNSADKDFVLVTLLATKGSTPRNAGTKMVITQDDFFDSIGGGNLEYQVIALARKILADSTVQHHIGYFPLGPSLGQCCGGSTAVLFEKFTGSYVYVMLFGAGHVGKALVSILSELPCKVHWVDSRENEFPVYIPSNVTLINIDQPEAAVSEMPVNSYYLVMTHNHQLDFLICEEVLKKSDFSYLGLIGSKNKWRRFQQRLKYKNFSEEVISRIQCPIGLCEVPGKRPMEVAVSIAGEIINHYQKKQLEQKSVNWQELKHLYRESGQNSLSETNSN</sequence>
<dbReference type="InterPro" id="IPR027051">
    <property type="entry name" value="XdhC_Rossmann_dom"/>
</dbReference>
<dbReference type="Pfam" id="PF02625">
    <property type="entry name" value="XdhC_CoxI"/>
    <property type="match status" value="1"/>
</dbReference>
<organism evidence="3 4">
    <name type="scientific">Zooshikella ganghwensis</name>
    <dbReference type="NCBI Taxonomy" id="202772"/>
    <lineage>
        <taxon>Bacteria</taxon>
        <taxon>Pseudomonadati</taxon>
        <taxon>Pseudomonadota</taxon>
        <taxon>Gammaproteobacteria</taxon>
        <taxon>Oceanospirillales</taxon>
        <taxon>Zooshikellaceae</taxon>
        <taxon>Zooshikella</taxon>
    </lineage>
</organism>
<dbReference type="NCBIfam" id="TIGR02964">
    <property type="entry name" value="xanthine_xdhC"/>
    <property type="match status" value="1"/>
</dbReference>
<name>A0A4P9VUJ0_9GAMM</name>
<dbReference type="EMBL" id="NDXW01000001">
    <property type="protein sequence ID" value="RDH45570.1"/>
    <property type="molecule type" value="Genomic_DNA"/>
</dbReference>
<dbReference type="RefSeq" id="WP_094788510.1">
    <property type="nucleotide sequence ID" value="NZ_NDXW01000001.1"/>
</dbReference>
<dbReference type="PANTHER" id="PTHR30388">
    <property type="entry name" value="ALDEHYDE OXIDOREDUCTASE MOLYBDENUM COFACTOR ASSEMBLY PROTEIN"/>
    <property type="match status" value="1"/>
</dbReference>
<dbReference type="AlphaFoldDB" id="A0A4P9VUJ0"/>
<gene>
    <name evidence="3" type="primary">xdhC</name>
    <name evidence="3" type="ORF">B9G39_20110</name>
</gene>
<evidence type="ECO:0000313" key="3">
    <source>
        <dbReference type="EMBL" id="RDH45570.1"/>
    </source>
</evidence>
<reference evidence="3 4" key="1">
    <citation type="submission" date="2017-04" db="EMBL/GenBank/DDBJ databases">
        <title>Draft genome sequence of Zooshikella ganghwensis VG4 isolated from Red Sea sediments.</title>
        <authorList>
            <person name="Rehman Z."/>
            <person name="Alam I."/>
            <person name="Kamau A."/>
            <person name="Bajic V."/>
            <person name="Leiknes T."/>
        </authorList>
    </citation>
    <scope>NUCLEOTIDE SEQUENCE [LARGE SCALE GENOMIC DNA]</scope>
    <source>
        <strain evidence="3 4">VG4</strain>
    </source>
</reference>
<evidence type="ECO:0000259" key="1">
    <source>
        <dbReference type="Pfam" id="PF02625"/>
    </source>
</evidence>
<dbReference type="Pfam" id="PF13478">
    <property type="entry name" value="XdhC_C"/>
    <property type="match status" value="1"/>
</dbReference>
<accession>A0A4P9VUJ0</accession>
<protein>
    <submittedName>
        <fullName evidence="3">Xanthine dehydrogenase accessory protein XdhC</fullName>
    </submittedName>
</protein>
<evidence type="ECO:0000259" key="2">
    <source>
        <dbReference type="Pfam" id="PF13478"/>
    </source>
</evidence>
<feature type="domain" description="XdhC Rossmann" evidence="2">
    <location>
        <begin position="108"/>
        <end position="250"/>
    </location>
</feature>
<feature type="domain" description="XdhC- CoxI" evidence="1">
    <location>
        <begin position="16"/>
        <end position="72"/>
    </location>
</feature>
<comment type="caution">
    <text evidence="3">The sequence shown here is derived from an EMBL/GenBank/DDBJ whole genome shotgun (WGS) entry which is preliminary data.</text>
</comment>
<dbReference type="InterPro" id="IPR014308">
    <property type="entry name" value="Xanthine_DH_XdhC"/>
</dbReference>